<evidence type="ECO:0000313" key="2">
    <source>
        <dbReference type="Proteomes" id="UP000583556"/>
    </source>
</evidence>
<keyword evidence="2" id="KW-1185">Reference proteome</keyword>
<accession>A0A7Y0GBC1</accession>
<organism evidence="1 2">
    <name type="scientific">Novosphingobium olei</name>
    <dbReference type="NCBI Taxonomy" id="2728851"/>
    <lineage>
        <taxon>Bacteria</taxon>
        <taxon>Pseudomonadati</taxon>
        <taxon>Pseudomonadota</taxon>
        <taxon>Alphaproteobacteria</taxon>
        <taxon>Sphingomonadales</taxon>
        <taxon>Sphingomonadaceae</taxon>
        <taxon>Novosphingobium</taxon>
    </lineage>
</organism>
<comment type="caution">
    <text evidence="1">The sequence shown here is derived from an EMBL/GenBank/DDBJ whole genome shotgun (WGS) entry which is preliminary data.</text>
</comment>
<dbReference type="AlphaFoldDB" id="A0A7Y0GBC1"/>
<dbReference type="Proteomes" id="UP000583556">
    <property type="component" value="Unassembled WGS sequence"/>
</dbReference>
<dbReference type="EMBL" id="JABBGM010000005">
    <property type="protein sequence ID" value="NML94477.1"/>
    <property type="molecule type" value="Genomic_DNA"/>
</dbReference>
<protein>
    <submittedName>
        <fullName evidence="1">Uncharacterized protein</fullName>
    </submittedName>
</protein>
<name>A0A7Y0GBC1_9SPHN</name>
<proteinExistence type="predicted"/>
<dbReference type="RefSeq" id="WP_169493759.1">
    <property type="nucleotide sequence ID" value="NZ_JABBGM010000005.1"/>
</dbReference>
<gene>
    <name evidence="1" type="ORF">HHL27_12460</name>
</gene>
<evidence type="ECO:0000313" key="1">
    <source>
        <dbReference type="EMBL" id="NML94477.1"/>
    </source>
</evidence>
<reference evidence="1 2" key="1">
    <citation type="submission" date="2020-04" db="EMBL/GenBank/DDBJ databases">
        <title>Novosphingobium sp. TW-4 isolated from soil.</title>
        <authorList>
            <person name="Dahal R.H."/>
            <person name="Chaudhary D.K."/>
        </authorList>
    </citation>
    <scope>NUCLEOTIDE SEQUENCE [LARGE SCALE GENOMIC DNA]</scope>
    <source>
        <strain evidence="1 2">TW-4</strain>
    </source>
</reference>
<sequence>MTEPSRSGCATQILSEMREFAGFTAGAQRYIRRSLDVGLLREDAFRLWARDAAETASIRTQYLVYEELDQVRAMLPEGPGAAGLETFVGKLLRLAAFDLGQNYLCGFPAFRFLYERLLGPDVRPWLPAAFCGAAALPQIAPARRRVLLQTISEAAATAPGWSSRPPRFFPEFVELEVA</sequence>